<evidence type="ECO:0000256" key="9">
    <source>
        <dbReference type="ARBA" id="ARBA00023163"/>
    </source>
</evidence>
<protein>
    <submittedName>
        <fullName evidence="13">AT-rich interactive domain-containing protein 1B</fullName>
    </submittedName>
</protein>
<feature type="compositionally biased region" description="Polar residues" evidence="11">
    <location>
        <begin position="572"/>
        <end position="584"/>
    </location>
</feature>
<dbReference type="GO" id="GO:0005654">
    <property type="term" value="C:nucleoplasm"/>
    <property type="evidence" value="ECO:0007669"/>
    <property type="project" value="UniProtKB-ARBA"/>
</dbReference>
<feature type="compositionally biased region" description="Polar residues" evidence="11">
    <location>
        <begin position="620"/>
        <end position="651"/>
    </location>
</feature>
<feature type="region of interest" description="Disordered" evidence="11">
    <location>
        <begin position="1205"/>
        <end position="1277"/>
    </location>
</feature>
<gene>
    <name evidence="13" type="ORF">Z169_09572</name>
</gene>
<evidence type="ECO:0000256" key="1">
    <source>
        <dbReference type="ARBA" id="ARBA00004123"/>
    </source>
</evidence>
<organism evidence="13 14">
    <name type="scientific">Egretta garzetta</name>
    <name type="common">Little egret</name>
    <dbReference type="NCBI Taxonomy" id="188379"/>
    <lineage>
        <taxon>Eukaryota</taxon>
        <taxon>Metazoa</taxon>
        <taxon>Chordata</taxon>
        <taxon>Craniata</taxon>
        <taxon>Vertebrata</taxon>
        <taxon>Euteleostomi</taxon>
        <taxon>Archelosauria</taxon>
        <taxon>Archosauria</taxon>
        <taxon>Dinosauria</taxon>
        <taxon>Saurischia</taxon>
        <taxon>Theropoda</taxon>
        <taxon>Coelurosauria</taxon>
        <taxon>Aves</taxon>
        <taxon>Neognathae</taxon>
        <taxon>Neoaves</taxon>
        <taxon>Aequornithes</taxon>
        <taxon>Pelecaniformes</taxon>
        <taxon>Ardeidae</taxon>
        <taxon>Egretta</taxon>
    </lineage>
</organism>
<feature type="compositionally biased region" description="Polar residues" evidence="11">
    <location>
        <begin position="537"/>
        <end position="555"/>
    </location>
</feature>
<feature type="compositionally biased region" description="Basic and acidic residues" evidence="11">
    <location>
        <begin position="1225"/>
        <end position="1240"/>
    </location>
</feature>
<dbReference type="GO" id="GO:0035060">
    <property type="term" value="C:brahma complex"/>
    <property type="evidence" value="ECO:0007669"/>
    <property type="project" value="InterPro"/>
</dbReference>
<evidence type="ECO:0000256" key="4">
    <source>
        <dbReference type="ARBA" id="ARBA00022853"/>
    </source>
</evidence>
<evidence type="ECO:0000259" key="12">
    <source>
        <dbReference type="PROSITE" id="PS51011"/>
    </source>
</evidence>
<feature type="compositionally biased region" description="Polar residues" evidence="11">
    <location>
        <begin position="279"/>
        <end position="310"/>
    </location>
</feature>
<keyword evidence="3" id="KW-0597">Phosphoprotein</keyword>
<feature type="compositionally biased region" description="Low complexity" evidence="11">
    <location>
        <begin position="62"/>
        <end position="83"/>
    </location>
</feature>
<feature type="compositionally biased region" description="Polar residues" evidence="11">
    <location>
        <begin position="1261"/>
        <end position="1271"/>
    </location>
</feature>
<dbReference type="GO" id="GO:0071565">
    <property type="term" value="C:nBAF complex"/>
    <property type="evidence" value="ECO:0007669"/>
    <property type="project" value="TreeGrafter"/>
</dbReference>
<feature type="region of interest" description="Disordered" evidence="11">
    <location>
        <begin position="1"/>
        <end position="228"/>
    </location>
</feature>
<feature type="non-terminal residue" evidence="13">
    <location>
        <position position="1"/>
    </location>
</feature>
<keyword evidence="5" id="KW-0524">Neurogenesis</keyword>
<keyword evidence="8" id="KW-0238">DNA-binding</keyword>
<accession>A0A091K9R0</accession>
<feature type="compositionally biased region" description="Low complexity" evidence="11">
    <location>
        <begin position="91"/>
        <end position="100"/>
    </location>
</feature>
<dbReference type="InterPro" id="IPR033388">
    <property type="entry name" value="BAF250_C"/>
</dbReference>
<keyword evidence="9" id="KW-0804">Transcription</keyword>
<dbReference type="SMART" id="SM00501">
    <property type="entry name" value="BRIGHT"/>
    <property type="match status" value="1"/>
</dbReference>
<feature type="compositionally biased region" description="Low complexity" evidence="11">
    <location>
        <begin position="18"/>
        <end position="34"/>
    </location>
</feature>
<dbReference type="InterPro" id="IPR016024">
    <property type="entry name" value="ARM-type_fold"/>
</dbReference>
<feature type="compositionally biased region" description="Polar residues" evidence="11">
    <location>
        <begin position="931"/>
        <end position="945"/>
    </location>
</feature>
<feature type="compositionally biased region" description="Polar residues" evidence="11">
    <location>
        <begin position="149"/>
        <end position="188"/>
    </location>
</feature>
<dbReference type="GO" id="GO:0031491">
    <property type="term" value="F:nucleosome binding"/>
    <property type="evidence" value="ECO:0007669"/>
    <property type="project" value="TreeGrafter"/>
</dbReference>
<proteinExistence type="predicted"/>
<keyword evidence="2" id="KW-0488">Methylation</keyword>
<keyword evidence="10" id="KW-0539">Nucleus</keyword>
<feature type="region of interest" description="Disordered" evidence="11">
    <location>
        <begin position="710"/>
        <end position="734"/>
    </location>
</feature>
<dbReference type="InterPro" id="IPR038040">
    <property type="entry name" value="ARID_ARID1B"/>
</dbReference>
<dbReference type="EMBL" id="KK502094">
    <property type="protein sequence ID" value="KFP20481.1"/>
    <property type="molecule type" value="Genomic_DNA"/>
</dbReference>
<dbReference type="PANTHER" id="PTHR12656:SF11">
    <property type="entry name" value="AT-RICH INTERACTIVE DOMAIN-CONTAINING PROTEIN 1B"/>
    <property type="match status" value="1"/>
</dbReference>
<evidence type="ECO:0000256" key="11">
    <source>
        <dbReference type="SAM" id="MobiDB-lite"/>
    </source>
</evidence>
<dbReference type="Proteomes" id="UP000053119">
    <property type="component" value="Unassembled WGS sequence"/>
</dbReference>
<dbReference type="InterPro" id="IPR011989">
    <property type="entry name" value="ARM-like"/>
</dbReference>
<comment type="subcellular location">
    <subcellularLocation>
        <location evidence="1">Nucleus</location>
    </subcellularLocation>
</comment>
<dbReference type="SUPFAM" id="SSF48371">
    <property type="entry name" value="ARM repeat"/>
    <property type="match status" value="1"/>
</dbReference>
<feature type="compositionally biased region" description="Polar residues" evidence="11">
    <location>
        <begin position="882"/>
        <end position="917"/>
    </location>
</feature>
<dbReference type="InterPro" id="IPR001606">
    <property type="entry name" value="ARID_dom"/>
</dbReference>
<dbReference type="PANTHER" id="PTHR12656">
    <property type="entry name" value="BRG-1 ASSOCIATED FACTOR 250 BAF250"/>
    <property type="match status" value="1"/>
</dbReference>
<feature type="compositionally biased region" description="Polar residues" evidence="11">
    <location>
        <begin position="118"/>
        <end position="130"/>
    </location>
</feature>
<feature type="compositionally biased region" description="Polar residues" evidence="11">
    <location>
        <begin position="824"/>
        <end position="839"/>
    </location>
</feature>
<feature type="region of interest" description="Disordered" evidence="11">
    <location>
        <begin position="1086"/>
        <end position="1151"/>
    </location>
</feature>
<evidence type="ECO:0000256" key="6">
    <source>
        <dbReference type="ARBA" id="ARBA00022990"/>
    </source>
</evidence>
<feature type="non-terminal residue" evidence="13">
    <location>
        <position position="1619"/>
    </location>
</feature>
<keyword evidence="4" id="KW-0156">Chromatin regulator</keyword>
<feature type="compositionally biased region" description="Low complexity" evidence="11">
    <location>
        <begin position="269"/>
        <end position="278"/>
    </location>
</feature>
<dbReference type="FunFam" id="1.10.150.60:FF:000002">
    <property type="entry name" value="AT-rich interactive domain-containing protein 1B"/>
    <property type="match status" value="1"/>
</dbReference>
<feature type="region of interest" description="Disordered" evidence="11">
    <location>
        <begin position="965"/>
        <end position="992"/>
    </location>
</feature>
<dbReference type="CDD" id="cd16877">
    <property type="entry name" value="ARID_ARID1B"/>
    <property type="match status" value="1"/>
</dbReference>
<dbReference type="STRING" id="188379.A0A091K9R0"/>
<feature type="compositionally biased region" description="Acidic residues" evidence="11">
    <location>
        <begin position="1106"/>
        <end position="1127"/>
    </location>
</feature>
<dbReference type="Pfam" id="PF12031">
    <property type="entry name" value="BAF250_C"/>
    <property type="match status" value="1"/>
</dbReference>
<dbReference type="GO" id="GO:0006357">
    <property type="term" value="P:regulation of transcription by RNA polymerase II"/>
    <property type="evidence" value="ECO:0007669"/>
    <property type="project" value="TreeGrafter"/>
</dbReference>
<dbReference type="Gene3D" id="1.10.150.60">
    <property type="entry name" value="ARID DNA-binding domain"/>
    <property type="match status" value="1"/>
</dbReference>
<reference evidence="13 14" key="1">
    <citation type="submission" date="2014-04" db="EMBL/GenBank/DDBJ databases">
        <title>Genome evolution of avian class.</title>
        <authorList>
            <person name="Zhang G."/>
            <person name="Li C."/>
        </authorList>
    </citation>
    <scope>NUCLEOTIDE SEQUENCE [LARGE SCALE GENOMIC DNA]</scope>
    <source>
        <strain evidence="13">BGI_Z169</strain>
    </source>
</reference>
<name>A0A091K9R0_EGRGA</name>
<feature type="compositionally biased region" description="Basic and acidic residues" evidence="11">
    <location>
        <begin position="1086"/>
        <end position="1105"/>
    </location>
</feature>
<dbReference type="GO" id="GO:0045893">
    <property type="term" value="P:positive regulation of DNA-templated transcription"/>
    <property type="evidence" value="ECO:0007669"/>
    <property type="project" value="TreeGrafter"/>
</dbReference>
<dbReference type="InterPro" id="IPR036431">
    <property type="entry name" value="ARID_dom_sf"/>
</dbReference>
<feature type="region of interest" description="Disordered" evidence="11">
    <location>
        <begin position="802"/>
        <end position="951"/>
    </location>
</feature>
<dbReference type="GO" id="GO:0007399">
    <property type="term" value="P:nervous system development"/>
    <property type="evidence" value="ECO:0007669"/>
    <property type="project" value="UniProtKB-KW"/>
</dbReference>
<keyword evidence="6" id="KW-0007">Acetylation</keyword>
<evidence type="ECO:0000313" key="14">
    <source>
        <dbReference type="Proteomes" id="UP000053119"/>
    </source>
</evidence>
<feature type="domain" description="ARID" evidence="12">
    <location>
        <begin position="386"/>
        <end position="477"/>
    </location>
</feature>
<dbReference type="GO" id="GO:0006338">
    <property type="term" value="P:chromatin remodeling"/>
    <property type="evidence" value="ECO:0007669"/>
    <property type="project" value="InterPro"/>
</dbReference>
<evidence type="ECO:0000256" key="3">
    <source>
        <dbReference type="ARBA" id="ARBA00022553"/>
    </source>
</evidence>
<evidence type="ECO:0000313" key="13">
    <source>
        <dbReference type="EMBL" id="KFP20481.1"/>
    </source>
</evidence>
<dbReference type="GO" id="GO:0003677">
    <property type="term" value="F:DNA binding"/>
    <property type="evidence" value="ECO:0007669"/>
    <property type="project" value="UniProtKB-KW"/>
</dbReference>
<feature type="region of interest" description="Disordered" evidence="11">
    <location>
        <begin position="611"/>
        <end position="692"/>
    </location>
</feature>
<keyword evidence="14" id="KW-1185">Reference proteome</keyword>
<evidence type="ECO:0000256" key="5">
    <source>
        <dbReference type="ARBA" id="ARBA00022902"/>
    </source>
</evidence>
<dbReference type="Pfam" id="PF01388">
    <property type="entry name" value="ARID"/>
    <property type="match status" value="1"/>
</dbReference>
<feature type="region of interest" description="Disordered" evidence="11">
    <location>
        <begin position="480"/>
        <end position="584"/>
    </location>
</feature>
<dbReference type="SMART" id="SM01014">
    <property type="entry name" value="ARID"/>
    <property type="match status" value="1"/>
</dbReference>
<evidence type="ECO:0000256" key="8">
    <source>
        <dbReference type="ARBA" id="ARBA00023125"/>
    </source>
</evidence>
<evidence type="ECO:0000256" key="2">
    <source>
        <dbReference type="ARBA" id="ARBA00022481"/>
    </source>
</evidence>
<evidence type="ECO:0000256" key="10">
    <source>
        <dbReference type="ARBA" id="ARBA00023242"/>
    </source>
</evidence>
<dbReference type="SUPFAM" id="SSF46774">
    <property type="entry name" value="ARID-like"/>
    <property type="match status" value="1"/>
</dbReference>
<dbReference type="PROSITE" id="PS51011">
    <property type="entry name" value="ARID"/>
    <property type="match status" value="1"/>
</dbReference>
<feature type="region of interest" description="Disordered" evidence="11">
    <location>
        <begin position="269"/>
        <end position="379"/>
    </location>
</feature>
<evidence type="ECO:0000256" key="7">
    <source>
        <dbReference type="ARBA" id="ARBA00023015"/>
    </source>
</evidence>
<dbReference type="GO" id="GO:0016514">
    <property type="term" value="C:SWI/SNF complex"/>
    <property type="evidence" value="ECO:0007669"/>
    <property type="project" value="InterPro"/>
</dbReference>
<feature type="compositionally biased region" description="Polar residues" evidence="11">
    <location>
        <begin position="197"/>
        <end position="211"/>
    </location>
</feature>
<feature type="compositionally biased region" description="Low complexity" evidence="11">
    <location>
        <begin position="131"/>
        <end position="142"/>
    </location>
</feature>
<dbReference type="InterPro" id="IPR021906">
    <property type="entry name" value="BAF250/Osa"/>
</dbReference>
<feature type="compositionally biased region" description="Polar residues" evidence="11">
    <location>
        <begin position="504"/>
        <end position="524"/>
    </location>
</feature>
<sequence>DLSGSIDDLPTGTEATLSSAVSASGSTSSQGEQSNPAQSPFSPHASPHLSGIPGGPSPSPVGSPVGSNQSRSGPISPASIPGSQMPPQPPGSQSESSSHPALSQSPMPQDRGLLGKQRNPQMSQYGPQQTGPSMSPHPSPGGQVHPGISSFQQSNSSGTYGPQMSQYGPQGNYSRPPTYSGVPNTSYSGPGPGMGINANSQMHGQGPSQPCGTMPLGRMPSAGMQSRPFPGNMSSMTPNSPGMSQQGGPGMGPPMPTVNRKAQEAAAAVMQAAANSAQTRQGNFPAMNQSGIMGSSSPYTQPMNNSSGLMNPQAPPYSMAPNMVNSSTAPMGLADMMTPGESKLPLPLKADGKEEGPPQPESKSKKSSSSTTTGEKITKVYELGNEPERKMWVDRYLTFMEERGTPVASLPAVGKKPLDLFRLYVCVKEIGGLAQVNKNKKWRELATTLNVGTSSSAASSLKKQYIQYLFAFECKIERGEEPPPEVFSTGDTKKQPKIQPPSPANSGSLQGPQTPQSTGSNSMTEVPGDLKPPTPASTPHGQMTPMQGGRNSTVSVHDPFSDVSDSAFPKRNSMTPNAPYQQGINMPDMMGRMPYEPNKDPFGGMRKVPGSNEPFMTPGQMPNSGIQDMYNQSPSGAMSNMSMSQRQQFSYGSGYDRRSDHGLGPEGSMGPPGQSNMVPSNSDPSMYSPNRYPGQQSCAVVLVRGLEGHRHEPYGQQYPGQGPPSGQPPYGGHQPGMYPQQQNYKRHMDGMYGPPAKRHEGDMYNMQYGNQQQEMYNQYSNAYTGPDRRPMQGQYPYPYNRERMQGPGQMQQHGIPPQMIGGPMQSSSSSEGPQQNMWPTRNDMPYPYQNRQGPGGPAQAPPYPGMNRTDDMMVPDQRINHESQWPSHVNQRQPSYMSSSASMQPITRPPQSSYQTPPSMPNHISRAPSPASFQRSLENRMSPSKSPFLPSMKMQKVIPTVPVSQVTGPPPQPPPIRREITFPPGSVEASQPVLKPRRKITSKDIVTPEAWRVMMSLKSGLLAESTWALDTINILLYDDSTVATFNLSQLSGFLELLVEYFRKCLIDIFGILMEYEVGDPGHKALDHKAAKKDDSQSLAEDTGKEENDECIDYFDEDEEEGEDEKVEGEEKSIVFSTPGAIADPSERPKQASKFDKLPIKIVKKNNLFVVDRSDKLGRVQEFDSGLLHWQLGGGDTTEHIQTHFESKMEIPPRRKAPPPLNSPSKKKDLEGKGESEEQQEKSITATIDDVLSARPGALPEDSNSGSQTESSKFPFGIHQAKSHRNIKLLEDEPRSRDETPLCTITHWQDSLAKRCICVSNIVRSLSFVPGNDTEMSKHPGLVLILGKLILLHHEHPERKRAPQTYEKEEEEDKGVACSKDEWWWDCLEVLRDNTLVTLANISGQLDLSAYTESICLPILDGLLHWMVCPSAEAQDPFPTVGPNSVLSPQRLVLETLCKLSIQDNNVDLILATPPFSRQEKLYATLVRYVGDRKNPVCREMSMALLSNLAQGDTLAARAIAVQKGSIGNLISFLEDGVTMAQYQQSQHNLMHMQPPPLEPPSVDMMCRAAKALLAMARVDENRSEFLLHEGRLLDISISAVLNSLVASVICDVLFQIGQL</sequence>
<keyword evidence="7" id="KW-0805">Transcription regulation</keyword>
<dbReference type="Gene3D" id="1.25.10.10">
    <property type="entry name" value="Leucine-rich Repeat Variant"/>
    <property type="match status" value="1"/>
</dbReference>
<feature type="compositionally biased region" description="Polar residues" evidence="11">
    <location>
        <begin position="673"/>
        <end position="692"/>
    </location>
</feature>